<organism evidence="2 3">
    <name type="scientific">Gloeophyllum trabeum (strain ATCC 11539 / FP-39264 / Madison 617)</name>
    <name type="common">Brown rot fungus</name>
    <dbReference type="NCBI Taxonomy" id="670483"/>
    <lineage>
        <taxon>Eukaryota</taxon>
        <taxon>Fungi</taxon>
        <taxon>Dikarya</taxon>
        <taxon>Basidiomycota</taxon>
        <taxon>Agaricomycotina</taxon>
        <taxon>Agaricomycetes</taxon>
        <taxon>Gloeophyllales</taxon>
        <taxon>Gloeophyllaceae</taxon>
        <taxon>Gloeophyllum</taxon>
    </lineage>
</organism>
<evidence type="ECO:0000313" key="2">
    <source>
        <dbReference type="EMBL" id="EPQ61146.1"/>
    </source>
</evidence>
<dbReference type="EMBL" id="KB469296">
    <property type="protein sequence ID" value="EPQ61146.1"/>
    <property type="molecule type" value="Genomic_DNA"/>
</dbReference>
<dbReference type="HOGENOM" id="CLU_021768_2_1_1"/>
<dbReference type="eggNOG" id="ENOG502SRTK">
    <property type="taxonomic scope" value="Eukaryota"/>
</dbReference>
<keyword evidence="2" id="KW-0418">Kinase</keyword>
<dbReference type="OMA" id="NERHQMA"/>
<evidence type="ECO:0000313" key="3">
    <source>
        <dbReference type="Proteomes" id="UP000030669"/>
    </source>
</evidence>
<dbReference type="InterPro" id="IPR002575">
    <property type="entry name" value="Aminoglycoside_PTrfase"/>
</dbReference>
<sequence>MAELLDEVLTKVKPKHDSRVITCSLTDRWTDEEVRQQFKVAPRCPGGDGVEMLSDDTVVKYHPTMEVASQEARALQFVWAHTSIPVPQVRRVVGTPRGALLLMEYIKGQTLDRLWPSLSSCQRFIVSWTLRGYIQQLRAASTAYPRRHIPGPMSDTPQVCEGSFWIFDCERPKGPFTTWAEFCEELNEEGPESLKGRRFDTSEELFLTHFDLSARNVIMGEDGRIWLIDFGRSGFYPVWFEYISMMSAAEGDEAPTSWWKHIPLVTGCYAREQNMLGWQAFNGLKYKDRKEWRERR</sequence>
<dbReference type="AlphaFoldDB" id="S7QNM0"/>
<dbReference type="InterPro" id="IPR051678">
    <property type="entry name" value="AGP_Transferase"/>
</dbReference>
<dbReference type="SUPFAM" id="SSF56112">
    <property type="entry name" value="Protein kinase-like (PK-like)"/>
    <property type="match status" value="1"/>
</dbReference>
<name>S7QNM0_GLOTA</name>
<dbReference type="OrthoDB" id="8300194at2759"/>
<dbReference type="GO" id="GO:0016301">
    <property type="term" value="F:kinase activity"/>
    <property type="evidence" value="ECO:0007669"/>
    <property type="project" value="UniProtKB-KW"/>
</dbReference>
<dbReference type="PANTHER" id="PTHR21310">
    <property type="entry name" value="AMINOGLYCOSIDE PHOSPHOTRANSFERASE-RELATED-RELATED"/>
    <property type="match status" value="1"/>
</dbReference>
<keyword evidence="3" id="KW-1185">Reference proteome</keyword>
<dbReference type="Proteomes" id="UP000030669">
    <property type="component" value="Unassembled WGS sequence"/>
</dbReference>
<dbReference type="InterPro" id="IPR011009">
    <property type="entry name" value="Kinase-like_dom_sf"/>
</dbReference>
<protein>
    <submittedName>
        <fullName evidence="2">Kinase-like protein</fullName>
    </submittedName>
</protein>
<dbReference type="RefSeq" id="XP_007861384.1">
    <property type="nucleotide sequence ID" value="XM_007863193.1"/>
</dbReference>
<gene>
    <name evidence="2" type="ORF">GLOTRDRAFT_124871</name>
</gene>
<keyword evidence="2" id="KW-0808">Transferase</keyword>
<evidence type="ECO:0000259" key="1">
    <source>
        <dbReference type="Pfam" id="PF01636"/>
    </source>
</evidence>
<dbReference type="Gene3D" id="3.90.1200.10">
    <property type="match status" value="1"/>
</dbReference>
<dbReference type="PANTHER" id="PTHR21310:SF48">
    <property type="entry name" value="AMINOGLYCOSIDE PHOSPHOTRANSFERASE DOMAIN-CONTAINING PROTEIN"/>
    <property type="match status" value="1"/>
</dbReference>
<reference evidence="2 3" key="1">
    <citation type="journal article" date="2012" name="Science">
        <title>The Paleozoic origin of enzymatic lignin decomposition reconstructed from 31 fungal genomes.</title>
        <authorList>
            <person name="Floudas D."/>
            <person name="Binder M."/>
            <person name="Riley R."/>
            <person name="Barry K."/>
            <person name="Blanchette R.A."/>
            <person name="Henrissat B."/>
            <person name="Martinez A.T."/>
            <person name="Otillar R."/>
            <person name="Spatafora J.W."/>
            <person name="Yadav J.S."/>
            <person name="Aerts A."/>
            <person name="Benoit I."/>
            <person name="Boyd A."/>
            <person name="Carlson A."/>
            <person name="Copeland A."/>
            <person name="Coutinho P.M."/>
            <person name="de Vries R.P."/>
            <person name="Ferreira P."/>
            <person name="Findley K."/>
            <person name="Foster B."/>
            <person name="Gaskell J."/>
            <person name="Glotzer D."/>
            <person name="Gorecki P."/>
            <person name="Heitman J."/>
            <person name="Hesse C."/>
            <person name="Hori C."/>
            <person name="Igarashi K."/>
            <person name="Jurgens J.A."/>
            <person name="Kallen N."/>
            <person name="Kersten P."/>
            <person name="Kohler A."/>
            <person name="Kuees U."/>
            <person name="Kumar T.K.A."/>
            <person name="Kuo A."/>
            <person name="LaButti K."/>
            <person name="Larrondo L.F."/>
            <person name="Lindquist E."/>
            <person name="Ling A."/>
            <person name="Lombard V."/>
            <person name="Lucas S."/>
            <person name="Lundell T."/>
            <person name="Martin R."/>
            <person name="McLaughlin D.J."/>
            <person name="Morgenstern I."/>
            <person name="Morin E."/>
            <person name="Murat C."/>
            <person name="Nagy L.G."/>
            <person name="Nolan M."/>
            <person name="Ohm R.A."/>
            <person name="Patyshakuliyeva A."/>
            <person name="Rokas A."/>
            <person name="Ruiz-Duenas F.J."/>
            <person name="Sabat G."/>
            <person name="Salamov A."/>
            <person name="Samejima M."/>
            <person name="Schmutz J."/>
            <person name="Slot J.C."/>
            <person name="St John F."/>
            <person name="Stenlid J."/>
            <person name="Sun H."/>
            <person name="Sun S."/>
            <person name="Syed K."/>
            <person name="Tsang A."/>
            <person name="Wiebenga A."/>
            <person name="Young D."/>
            <person name="Pisabarro A."/>
            <person name="Eastwood D.C."/>
            <person name="Martin F."/>
            <person name="Cullen D."/>
            <person name="Grigoriev I.V."/>
            <person name="Hibbett D.S."/>
        </authorList>
    </citation>
    <scope>NUCLEOTIDE SEQUENCE [LARGE SCALE GENOMIC DNA]</scope>
    <source>
        <strain evidence="2 3">ATCC 11539</strain>
    </source>
</reference>
<accession>S7QNM0</accession>
<proteinExistence type="predicted"/>
<feature type="domain" description="Aminoglycoside phosphotransferase" evidence="1">
    <location>
        <begin position="62"/>
        <end position="248"/>
    </location>
</feature>
<dbReference type="GeneID" id="19301153"/>
<dbReference type="KEGG" id="gtr:GLOTRDRAFT_124871"/>
<dbReference type="Pfam" id="PF01636">
    <property type="entry name" value="APH"/>
    <property type="match status" value="1"/>
</dbReference>